<protein>
    <submittedName>
        <fullName evidence="2">Methyltransferase type 11</fullName>
    </submittedName>
</protein>
<evidence type="ECO:0000313" key="2">
    <source>
        <dbReference type="EMBL" id="PIR82449.1"/>
    </source>
</evidence>
<dbReference type="CDD" id="cd02440">
    <property type="entry name" value="AdoMet_MTases"/>
    <property type="match status" value="1"/>
</dbReference>
<dbReference type="AlphaFoldDB" id="A0A2H0U7R3"/>
<dbReference type="InterPro" id="IPR013216">
    <property type="entry name" value="Methyltransf_11"/>
</dbReference>
<dbReference type="Pfam" id="PF08241">
    <property type="entry name" value="Methyltransf_11"/>
    <property type="match status" value="1"/>
</dbReference>
<proteinExistence type="predicted"/>
<dbReference type="Proteomes" id="UP000231379">
    <property type="component" value="Unassembled WGS sequence"/>
</dbReference>
<dbReference type="GO" id="GO:0008757">
    <property type="term" value="F:S-adenosylmethionine-dependent methyltransferase activity"/>
    <property type="evidence" value="ECO:0007669"/>
    <property type="project" value="InterPro"/>
</dbReference>
<reference evidence="3" key="1">
    <citation type="submission" date="2017-09" db="EMBL/GenBank/DDBJ databases">
        <title>Depth-based differentiation of microbial function through sediment-hosted aquifers and enrichment of novel symbionts in the deep terrestrial subsurface.</title>
        <authorList>
            <person name="Probst A.J."/>
            <person name="Ladd B."/>
            <person name="Jarett J.K."/>
            <person name="Geller-Mcgrath D.E."/>
            <person name="Sieber C.M.K."/>
            <person name="Emerson J.B."/>
            <person name="Anantharaman K."/>
            <person name="Thomas B.C."/>
            <person name="Malmstrom R."/>
            <person name="Stieglmeier M."/>
            <person name="Klingl A."/>
            <person name="Woyke T."/>
            <person name="Ryan C.M."/>
            <person name="Banfield J.F."/>
        </authorList>
    </citation>
    <scope>NUCLEOTIDE SEQUENCE [LARGE SCALE GENOMIC DNA]</scope>
</reference>
<dbReference type="GO" id="GO:0032259">
    <property type="term" value="P:methylation"/>
    <property type="evidence" value="ECO:0007669"/>
    <property type="project" value="UniProtKB-KW"/>
</dbReference>
<comment type="caution">
    <text evidence="2">The sequence shown here is derived from an EMBL/GenBank/DDBJ whole genome shotgun (WGS) entry which is preliminary data.</text>
</comment>
<dbReference type="InterPro" id="IPR029063">
    <property type="entry name" value="SAM-dependent_MTases_sf"/>
</dbReference>
<keyword evidence="2" id="KW-0808">Transferase</keyword>
<sequence length="216" mass="25032">MGKTKVTKQLFEWAGEMGKKYTDRNPQSPEEFDRLYLKDYDVSRTAMNEEFLADIPRDLKILEVGANIGVQLEFLRRMGFTNLTGLEINEYAVSQAKKLHPEVEVILGSGFDVPFSDGAFDLVYTSGVLIHISPDDIKSIISEMHRVSSHYIWGFEYYSPEYTEVTYRGTSDLLWKADFCGLFADTFADLKVVKERKYRMTDEKNVSQMYLLEKRR</sequence>
<evidence type="ECO:0000313" key="3">
    <source>
        <dbReference type="Proteomes" id="UP000231379"/>
    </source>
</evidence>
<organism evidence="2 3">
    <name type="scientific">Candidatus Kaiserbacteria bacterium CG10_big_fil_rev_8_21_14_0_10_59_10</name>
    <dbReference type="NCBI Taxonomy" id="1974612"/>
    <lineage>
        <taxon>Bacteria</taxon>
        <taxon>Candidatus Kaiseribacteriota</taxon>
    </lineage>
</organism>
<name>A0A2H0U7R3_9BACT</name>
<keyword evidence="2" id="KW-0489">Methyltransferase</keyword>
<dbReference type="Gene3D" id="3.40.50.150">
    <property type="entry name" value="Vaccinia Virus protein VP39"/>
    <property type="match status" value="1"/>
</dbReference>
<dbReference type="NCBIfam" id="TIGR03587">
    <property type="entry name" value="Pse_Me-ase"/>
    <property type="match status" value="1"/>
</dbReference>
<gene>
    <name evidence="2" type="ORF">COU20_02325</name>
</gene>
<dbReference type="EMBL" id="PFBM01000014">
    <property type="protein sequence ID" value="PIR82449.1"/>
    <property type="molecule type" value="Genomic_DNA"/>
</dbReference>
<dbReference type="InterPro" id="IPR020027">
    <property type="entry name" value="Pseudamin_synth-assoc_MeTrfase"/>
</dbReference>
<dbReference type="SUPFAM" id="SSF53335">
    <property type="entry name" value="S-adenosyl-L-methionine-dependent methyltransferases"/>
    <property type="match status" value="1"/>
</dbReference>
<evidence type="ECO:0000259" key="1">
    <source>
        <dbReference type="Pfam" id="PF08241"/>
    </source>
</evidence>
<accession>A0A2H0U7R3</accession>
<feature type="domain" description="Methyltransferase type 11" evidence="1">
    <location>
        <begin position="62"/>
        <end position="147"/>
    </location>
</feature>